<sequence>MATWSGIRHKLETEYLAISLRGHIQYFVTTYSKSPDHEGRAAIRYNGKEIIKGNYWNQYVKAHLFPKDDTYERRMHEGFPFIDNTALELGVFDQRCFYQAFDEFENQNIDKSLVSDNLIVRVFAVLDRRVGKRRLISMRNFMEDQPPVFQEFYAIRVHHEGL</sequence>
<accession>A0A133S1F0</accession>
<gene>
    <name evidence="1" type="ORF">HMPREF3233_01832</name>
</gene>
<dbReference type="PATRIC" id="fig|39777.7.peg.1795"/>
<dbReference type="EMBL" id="LRQT01000097">
    <property type="protein sequence ID" value="KXA62168.1"/>
    <property type="molecule type" value="Genomic_DNA"/>
</dbReference>
<reference evidence="1 2" key="1">
    <citation type="submission" date="2016-01" db="EMBL/GenBank/DDBJ databases">
        <authorList>
            <person name="Oliw E.H."/>
        </authorList>
    </citation>
    <scope>NUCLEOTIDE SEQUENCE [LARGE SCALE GENOMIC DNA]</scope>
    <source>
        <strain evidence="1 2">CMW7756B</strain>
    </source>
</reference>
<protein>
    <submittedName>
        <fullName evidence="1">Uncharacterized protein</fullName>
    </submittedName>
</protein>
<evidence type="ECO:0000313" key="2">
    <source>
        <dbReference type="Proteomes" id="UP000070226"/>
    </source>
</evidence>
<dbReference type="Proteomes" id="UP000070226">
    <property type="component" value="Unassembled WGS sequence"/>
</dbReference>
<dbReference type="InterPro" id="IPR057955">
    <property type="entry name" value="SF0329-like"/>
</dbReference>
<proteinExistence type="predicted"/>
<organism evidence="1">
    <name type="scientific">Veillonella atypica</name>
    <dbReference type="NCBI Taxonomy" id="39777"/>
    <lineage>
        <taxon>Bacteria</taxon>
        <taxon>Bacillati</taxon>
        <taxon>Bacillota</taxon>
        <taxon>Negativicutes</taxon>
        <taxon>Veillonellales</taxon>
        <taxon>Veillonellaceae</taxon>
        <taxon>Veillonella</taxon>
    </lineage>
</organism>
<dbReference type="AlphaFoldDB" id="A0A133S1F0"/>
<comment type="caution">
    <text evidence="1">The sequence shown here is derived from an EMBL/GenBank/DDBJ whole genome shotgun (WGS) entry which is preliminary data.</text>
</comment>
<dbReference type="STRING" id="39777.B7L28_05755"/>
<dbReference type="Pfam" id="PF25753">
    <property type="entry name" value="SF0329"/>
    <property type="match status" value="1"/>
</dbReference>
<name>A0A133S1F0_9FIRM</name>
<dbReference type="RefSeq" id="WP_060807941.1">
    <property type="nucleotide sequence ID" value="NZ_KQ958122.1"/>
</dbReference>
<evidence type="ECO:0000313" key="1">
    <source>
        <dbReference type="EMBL" id="KXA62168.1"/>
    </source>
</evidence>